<evidence type="ECO:0000313" key="10">
    <source>
        <dbReference type="Proteomes" id="UP000187408"/>
    </source>
</evidence>
<keyword evidence="4 7" id="KW-0521">NADP</keyword>
<organism evidence="9 10">
    <name type="scientific">Desulfurobacterium indicum</name>
    <dbReference type="NCBI Taxonomy" id="1914305"/>
    <lineage>
        <taxon>Bacteria</taxon>
        <taxon>Pseudomonadati</taxon>
        <taxon>Aquificota</taxon>
        <taxon>Aquificia</taxon>
        <taxon>Desulfurobacteriales</taxon>
        <taxon>Desulfurobacteriaceae</taxon>
        <taxon>Desulfurobacterium</taxon>
    </lineage>
</organism>
<evidence type="ECO:0000313" key="9">
    <source>
        <dbReference type="EMBL" id="OMH41409.1"/>
    </source>
</evidence>
<keyword evidence="2 7" id="KW-0028">Amino-acid biosynthesis</keyword>
<proteinExistence type="inferred from homology"/>
<comment type="catalytic activity">
    <reaction evidence="6 7">
        <text>L-glutamate 5-semialdehyde + phosphate + NADP(+) = L-glutamyl 5-phosphate + NADPH + H(+)</text>
        <dbReference type="Rhea" id="RHEA:19541"/>
        <dbReference type="ChEBI" id="CHEBI:15378"/>
        <dbReference type="ChEBI" id="CHEBI:43474"/>
        <dbReference type="ChEBI" id="CHEBI:57783"/>
        <dbReference type="ChEBI" id="CHEBI:58066"/>
        <dbReference type="ChEBI" id="CHEBI:58274"/>
        <dbReference type="ChEBI" id="CHEBI:58349"/>
        <dbReference type="EC" id="1.2.1.41"/>
    </reaction>
</comment>
<dbReference type="GO" id="GO:0005737">
    <property type="term" value="C:cytoplasm"/>
    <property type="evidence" value="ECO:0007669"/>
    <property type="project" value="UniProtKB-SubCell"/>
</dbReference>
<dbReference type="SUPFAM" id="SSF53720">
    <property type="entry name" value="ALDH-like"/>
    <property type="match status" value="1"/>
</dbReference>
<evidence type="ECO:0000256" key="2">
    <source>
        <dbReference type="ARBA" id="ARBA00022605"/>
    </source>
</evidence>
<dbReference type="Gene3D" id="3.40.605.10">
    <property type="entry name" value="Aldehyde Dehydrogenase, Chain A, domain 1"/>
    <property type="match status" value="1"/>
</dbReference>
<comment type="caution">
    <text evidence="9">The sequence shown here is derived from an EMBL/GenBank/DDBJ whole genome shotgun (WGS) entry which is preliminary data.</text>
</comment>
<dbReference type="NCBIfam" id="TIGR00407">
    <property type="entry name" value="proA"/>
    <property type="match status" value="1"/>
</dbReference>
<accession>A0A1R1MNS9</accession>
<dbReference type="InterPro" id="IPR016161">
    <property type="entry name" value="Ald_DH/histidinol_DH"/>
</dbReference>
<dbReference type="InterPro" id="IPR000965">
    <property type="entry name" value="GPR_dom"/>
</dbReference>
<comment type="function">
    <text evidence="7">Catalyzes the NADPH-dependent reduction of L-glutamate 5-phosphate into L-glutamate 5-semialdehyde and phosphate. The product spontaneously undergoes cyclization to form 1-pyrroline-5-carboxylate.</text>
</comment>
<dbReference type="UniPathway" id="UPA00098">
    <property type="reaction ID" value="UER00360"/>
</dbReference>
<dbReference type="AlphaFoldDB" id="A0A1R1MNS9"/>
<dbReference type="STRING" id="1914305.BLW93_00565"/>
<dbReference type="PIRSF" id="PIRSF000151">
    <property type="entry name" value="GPR"/>
    <property type="match status" value="1"/>
</dbReference>
<protein>
    <recommendedName>
        <fullName evidence="7">Gamma-glutamyl phosphate reductase</fullName>
        <shortName evidence="7">GPR</shortName>
        <ecNumber evidence="7">1.2.1.41</ecNumber>
    </recommendedName>
    <alternativeName>
        <fullName evidence="7">Glutamate-5-semialdehyde dehydrogenase</fullName>
    </alternativeName>
    <alternativeName>
        <fullName evidence="7">Glutamyl-gamma-semialdehyde dehydrogenase</fullName>
        <shortName evidence="7">GSA dehydrogenase</shortName>
    </alternativeName>
</protein>
<dbReference type="PANTHER" id="PTHR11063">
    <property type="entry name" value="GLUTAMATE SEMIALDEHYDE DEHYDROGENASE"/>
    <property type="match status" value="1"/>
</dbReference>
<dbReference type="EC" id="1.2.1.41" evidence="7"/>
<dbReference type="PANTHER" id="PTHR11063:SF8">
    <property type="entry name" value="DELTA-1-PYRROLINE-5-CARBOXYLATE SYNTHASE"/>
    <property type="match status" value="1"/>
</dbReference>
<evidence type="ECO:0000256" key="3">
    <source>
        <dbReference type="ARBA" id="ARBA00022650"/>
    </source>
</evidence>
<reference evidence="9 10" key="1">
    <citation type="submission" date="2016-10" db="EMBL/GenBank/DDBJ databases">
        <title>Genome sequence of a sulfur-reducing bacterium Desulfurobacterium indicum K6013.</title>
        <authorList>
            <person name="Cao J."/>
            <person name="Shao Z."/>
            <person name="Alain K."/>
            <person name="Jebbar M."/>
        </authorList>
    </citation>
    <scope>NUCLEOTIDE SEQUENCE [LARGE SCALE GENOMIC DNA]</scope>
    <source>
        <strain evidence="9 10">K6013</strain>
    </source>
</reference>
<dbReference type="Pfam" id="PF00171">
    <property type="entry name" value="Aldedh"/>
    <property type="match status" value="1"/>
</dbReference>
<evidence type="ECO:0000259" key="8">
    <source>
        <dbReference type="Pfam" id="PF00171"/>
    </source>
</evidence>
<comment type="subcellular location">
    <subcellularLocation>
        <location evidence="7">Cytoplasm</location>
    </subcellularLocation>
</comment>
<keyword evidence="10" id="KW-1185">Reference proteome</keyword>
<dbReference type="InterPro" id="IPR015590">
    <property type="entry name" value="Aldehyde_DH_dom"/>
</dbReference>
<dbReference type="InterPro" id="IPR012134">
    <property type="entry name" value="Glu-5-SA_DH"/>
</dbReference>
<feature type="domain" description="Aldehyde dehydrogenase" evidence="8">
    <location>
        <begin position="2"/>
        <end position="282"/>
    </location>
</feature>
<dbReference type="InterPro" id="IPR020593">
    <property type="entry name" value="G-glutamylP_reductase_CS"/>
</dbReference>
<dbReference type="Proteomes" id="UP000187408">
    <property type="component" value="Unassembled WGS sequence"/>
</dbReference>
<evidence type="ECO:0000256" key="4">
    <source>
        <dbReference type="ARBA" id="ARBA00022857"/>
    </source>
</evidence>
<evidence type="ECO:0000256" key="5">
    <source>
        <dbReference type="ARBA" id="ARBA00023002"/>
    </source>
</evidence>
<keyword evidence="5 7" id="KW-0560">Oxidoreductase</keyword>
<dbReference type="GO" id="GO:0004350">
    <property type="term" value="F:glutamate-5-semialdehyde dehydrogenase activity"/>
    <property type="evidence" value="ECO:0007669"/>
    <property type="project" value="UniProtKB-UniRule"/>
</dbReference>
<sequence>MEIRKIAEAAKKVSYKLTSISTDVKNRTLLKSAELIDAKRDIIKTENEKDLKAAEEKGLSRAMIDRLLLNEKRIKGMINVLHDVAKMEDPVGSVIKMWKRPNGIKIGKMRVPLGVVGIIYESRPNVTVEAASLCIKSSNAIILKGGKEAINSNRILVNILKEAAESEGFPPEAIQFVDTTDRSVVKEMVQLDQFIDVIIPRGGEGLIRFVAENSRIPVIKHYKGVCHVFVDKFADLEKAWNICFNAKVQRPGVCNAMETMLVHSEIADGFMPEMIDRFKKAGVELRGCKRARAYDPEYIKEATEEDWYTEYLDLILAVRIVDSLEEAIEHINTYGSHHSDAIVTENYTNGMKFLNDVDSAAVYINASTRFTDGNVFGLGAEMGISTDKIHVRGPMGLEDLTIPKYIIFGDGQIRE</sequence>
<dbReference type="InterPro" id="IPR016163">
    <property type="entry name" value="Ald_DH_C"/>
</dbReference>
<comment type="similarity">
    <text evidence="7">Belongs to the gamma-glutamyl phosphate reductase family.</text>
</comment>
<evidence type="ECO:0000256" key="1">
    <source>
        <dbReference type="ARBA" id="ARBA00004985"/>
    </source>
</evidence>
<dbReference type="GO" id="GO:0050661">
    <property type="term" value="F:NADP binding"/>
    <property type="evidence" value="ECO:0007669"/>
    <property type="project" value="InterPro"/>
</dbReference>
<comment type="pathway">
    <text evidence="1 7">Amino-acid biosynthesis; L-proline biosynthesis; L-glutamate 5-semialdehyde from L-glutamate: step 2/2.</text>
</comment>
<dbReference type="EMBL" id="MOEN01000001">
    <property type="protein sequence ID" value="OMH41409.1"/>
    <property type="molecule type" value="Genomic_DNA"/>
</dbReference>
<dbReference type="GO" id="GO:0055129">
    <property type="term" value="P:L-proline biosynthetic process"/>
    <property type="evidence" value="ECO:0007669"/>
    <property type="project" value="UniProtKB-UniRule"/>
</dbReference>
<dbReference type="CDD" id="cd07079">
    <property type="entry name" value="ALDH_F18-19_ProA-GPR"/>
    <property type="match status" value="1"/>
</dbReference>
<evidence type="ECO:0000256" key="6">
    <source>
        <dbReference type="ARBA" id="ARBA00049024"/>
    </source>
</evidence>
<name>A0A1R1MNS9_9BACT</name>
<dbReference type="NCBIfam" id="NF001221">
    <property type="entry name" value="PRK00197.1"/>
    <property type="match status" value="1"/>
</dbReference>
<dbReference type="OrthoDB" id="9809970at2"/>
<gene>
    <name evidence="7" type="primary">proA</name>
    <name evidence="9" type="ORF">BLW93_00565</name>
</gene>
<dbReference type="InterPro" id="IPR016162">
    <property type="entry name" value="Ald_DH_N"/>
</dbReference>
<evidence type="ECO:0000256" key="7">
    <source>
        <dbReference type="HAMAP-Rule" id="MF_00412"/>
    </source>
</evidence>
<dbReference type="FunFam" id="3.40.309.10:FF:000006">
    <property type="entry name" value="Gamma-glutamyl phosphate reductase"/>
    <property type="match status" value="1"/>
</dbReference>
<dbReference type="Gene3D" id="3.40.309.10">
    <property type="entry name" value="Aldehyde Dehydrogenase, Chain A, domain 2"/>
    <property type="match status" value="1"/>
</dbReference>
<dbReference type="PROSITE" id="PS01223">
    <property type="entry name" value="PROA"/>
    <property type="match status" value="1"/>
</dbReference>
<keyword evidence="3 7" id="KW-0641">Proline biosynthesis</keyword>
<keyword evidence="7" id="KW-0963">Cytoplasm</keyword>
<dbReference type="HAMAP" id="MF_00412">
    <property type="entry name" value="ProA"/>
    <property type="match status" value="1"/>
</dbReference>
<dbReference type="RefSeq" id="WP_144443967.1">
    <property type="nucleotide sequence ID" value="NZ_MOEN01000001.1"/>
</dbReference>